<feature type="domain" description="PAS" evidence="3">
    <location>
        <begin position="11"/>
        <end position="89"/>
    </location>
</feature>
<dbReference type="PANTHER" id="PTHR43214">
    <property type="entry name" value="TWO-COMPONENT RESPONSE REGULATOR"/>
    <property type="match status" value="1"/>
</dbReference>
<dbReference type="AlphaFoldDB" id="A0A640WEL7"/>
<dbReference type="InterPro" id="IPR016032">
    <property type="entry name" value="Sig_transdc_resp-reg_C-effctor"/>
</dbReference>
<dbReference type="PANTHER" id="PTHR43214:SF38">
    <property type="entry name" value="NITRATE_NITRITE RESPONSE REGULATOR PROTEIN NARL"/>
    <property type="match status" value="1"/>
</dbReference>
<evidence type="ECO:0000256" key="1">
    <source>
        <dbReference type="ARBA" id="ARBA00023125"/>
    </source>
</evidence>
<feature type="domain" description="PAS" evidence="3">
    <location>
        <begin position="139"/>
        <end position="190"/>
    </location>
</feature>
<dbReference type="RefSeq" id="WP_149435011.1">
    <property type="nucleotide sequence ID" value="NZ_VTPX01000004.1"/>
</dbReference>
<dbReference type="SUPFAM" id="SSF46894">
    <property type="entry name" value="C-terminal effector domain of the bipartite response regulators"/>
    <property type="match status" value="1"/>
</dbReference>
<feature type="domain" description="HTH luxR-type" evidence="2">
    <location>
        <begin position="423"/>
        <end position="488"/>
    </location>
</feature>
<dbReference type="SMART" id="SM00421">
    <property type="entry name" value="HTH_LUXR"/>
    <property type="match status" value="1"/>
</dbReference>
<dbReference type="Pfam" id="PF13426">
    <property type="entry name" value="PAS_9"/>
    <property type="match status" value="1"/>
</dbReference>
<keyword evidence="5" id="KW-1185">Reference proteome</keyword>
<protein>
    <submittedName>
        <fullName evidence="4">PAS domain-containing protein</fullName>
    </submittedName>
</protein>
<dbReference type="CDD" id="cd06170">
    <property type="entry name" value="LuxR_C_like"/>
    <property type="match status" value="1"/>
</dbReference>
<dbReference type="PRINTS" id="PR00038">
    <property type="entry name" value="HTHLUXR"/>
</dbReference>
<reference evidence="4 5" key="1">
    <citation type="submission" date="2019-08" db="EMBL/GenBank/DDBJ databases">
        <title>Bioinformatics analysis of the strain L3 and L5.</title>
        <authorList>
            <person name="Li X."/>
        </authorList>
    </citation>
    <scope>NUCLEOTIDE SEQUENCE [LARGE SCALE GENOMIC DNA]</scope>
    <source>
        <strain evidence="4 5">L3</strain>
    </source>
</reference>
<dbReference type="Pfam" id="PF08448">
    <property type="entry name" value="PAS_4"/>
    <property type="match status" value="1"/>
</dbReference>
<dbReference type="SMART" id="SM00091">
    <property type="entry name" value="PAS"/>
    <property type="match status" value="2"/>
</dbReference>
<dbReference type="Pfam" id="PF00196">
    <property type="entry name" value="GerE"/>
    <property type="match status" value="1"/>
</dbReference>
<organism evidence="4 5">
    <name type="scientific">Salinicola corii</name>
    <dbReference type="NCBI Taxonomy" id="2606937"/>
    <lineage>
        <taxon>Bacteria</taxon>
        <taxon>Pseudomonadati</taxon>
        <taxon>Pseudomonadota</taxon>
        <taxon>Gammaproteobacteria</taxon>
        <taxon>Oceanospirillales</taxon>
        <taxon>Halomonadaceae</taxon>
        <taxon>Salinicola</taxon>
    </lineage>
</organism>
<dbReference type="InterPro" id="IPR035965">
    <property type="entry name" value="PAS-like_dom_sf"/>
</dbReference>
<evidence type="ECO:0000313" key="5">
    <source>
        <dbReference type="Proteomes" id="UP000466024"/>
    </source>
</evidence>
<dbReference type="EMBL" id="VTPX01000004">
    <property type="protein sequence ID" value="KAA0018587.1"/>
    <property type="molecule type" value="Genomic_DNA"/>
</dbReference>
<dbReference type="PROSITE" id="PS50112">
    <property type="entry name" value="PAS"/>
    <property type="match status" value="2"/>
</dbReference>
<keyword evidence="1" id="KW-0238">DNA-binding</keyword>
<dbReference type="GO" id="GO:0003677">
    <property type="term" value="F:DNA binding"/>
    <property type="evidence" value="ECO:0007669"/>
    <property type="project" value="UniProtKB-KW"/>
</dbReference>
<proteinExistence type="predicted"/>
<dbReference type="InterPro" id="IPR039420">
    <property type="entry name" value="WalR-like"/>
</dbReference>
<dbReference type="PROSITE" id="PS50043">
    <property type="entry name" value="HTH_LUXR_2"/>
    <property type="match status" value="1"/>
</dbReference>
<dbReference type="GO" id="GO:0006355">
    <property type="term" value="P:regulation of DNA-templated transcription"/>
    <property type="evidence" value="ECO:0007669"/>
    <property type="project" value="InterPro"/>
</dbReference>
<name>A0A640WEL7_9GAMM</name>
<gene>
    <name evidence="4" type="ORF">F0A16_08695</name>
</gene>
<evidence type="ECO:0000313" key="4">
    <source>
        <dbReference type="EMBL" id="KAA0018587.1"/>
    </source>
</evidence>
<dbReference type="Gene3D" id="1.10.10.10">
    <property type="entry name" value="Winged helix-like DNA-binding domain superfamily/Winged helix DNA-binding domain"/>
    <property type="match status" value="1"/>
</dbReference>
<dbReference type="Proteomes" id="UP000466024">
    <property type="component" value="Unassembled WGS sequence"/>
</dbReference>
<dbReference type="InterPro" id="IPR013656">
    <property type="entry name" value="PAS_4"/>
</dbReference>
<dbReference type="SUPFAM" id="SSF55785">
    <property type="entry name" value="PYP-like sensor domain (PAS domain)"/>
    <property type="match status" value="3"/>
</dbReference>
<sequence>MSEPEKNPGAIQSPLHQLIADLSDGIVLLDPDGRLRWANPAALEMHGVESLEELGPDVDAYRRRFELYYRNHHEVGEGRSPMERLLDGEAFEDVILEVRPGDPELPDRYHRVRGRTLSREGRPDALALVIEDITELMNAEERFERSFSANPAPALICHLDSQRFIRVNQGFLDMTGMEAEEILQRSIYEFDVFAHSPQRESAIQRLCAGRSIPQTEAVLHLGGRDDGSKCVIVAGQPIDVENAPCMLLTFTDLEPARQAQHALRQSETLFATVFQMSPVPTALVSADSLTLIEANAAFERDLIRRADTSEPPGLEDYSPFTPQTRKQLLKALEKASHVEEMEVHGVDDANNPTIYVLAAEAVEINHRACLLLTLVDISERKRYENQLSDAIETVMKDASWFTRTLVEKLANVRGAGNDAALSDQPALADLSARERDVLGLICEGLSDKRIASRLELAHSTVRNYVASLYQKLGVHSRGEAIVWARQRGFQGSSET</sequence>
<dbReference type="InterPro" id="IPR000792">
    <property type="entry name" value="Tscrpt_reg_LuxR_C"/>
</dbReference>
<dbReference type="Gene3D" id="3.30.450.20">
    <property type="entry name" value="PAS domain"/>
    <property type="match status" value="3"/>
</dbReference>
<dbReference type="NCBIfam" id="TIGR00229">
    <property type="entry name" value="sensory_box"/>
    <property type="match status" value="1"/>
</dbReference>
<dbReference type="CDD" id="cd00130">
    <property type="entry name" value="PAS"/>
    <property type="match status" value="1"/>
</dbReference>
<dbReference type="InterPro" id="IPR036388">
    <property type="entry name" value="WH-like_DNA-bd_sf"/>
</dbReference>
<evidence type="ECO:0000259" key="2">
    <source>
        <dbReference type="PROSITE" id="PS50043"/>
    </source>
</evidence>
<dbReference type="InterPro" id="IPR000014">
    <property type="entry name" value="PAS"/>
</dbReference>
<accession>A0A640WEL7</accession>
<evidence type="ECO:0000259" key="3">
    <source>
        <dbReference type="PROSITE" id="PS50112"/>
    </source>
</evidence>
<comment type="caution">
    <text evidence="4">The sequence shown here is derived from an EMBL/GenBank/DDBJ whole genome shotgun (WGS) entry which is preliminary data.</text>
</comment>